<keyword evidence="9" id="KW-1185">Reference proteome</keyword>
<dbReference type="AlphaFoldDB" id="A0A813XTF4"/>
<organism evidence="6 9">
    <name type="scientific">Didymodactylos carnosus</name>
    <dbReference type="NCBI Taxonomy" id="1234261"/>
    <lineage>
        <taxon>Eukaryota</taxon>
        <taxon>Metazoa</taxon>
        <taxon>Spiralia</taxon>
        <taxon>Gnathifera</taxon>
        <taxon>Rotifera</taxon>
        <taxon>Eurotatoria</taxon>
        <taxon>Bdelloidea</taxon>
        <taxon>Philodinida</taxon>
        <taxon>Philodinidae</taxon>
        <taxon>Didymodactylos</taxon>
    </lineage>
</organism>
<feature type="compositionally biased region" description="Basic and acidic residues" evidence="3">
    <location>
        <begin position="387"/>
        <end position="402"/>
    </location>
</feature>
<evidence type="ECO:0000256" key="2">
    <source>
        <dbReference type="ARBA" id="ARBA00022837"/>
    </source>
</evidence>
<dbReference type="CDD" id="cd00051">
    <property type="entry name" value="EFh"/>
    <property type="match status" value="1"/>
</dbReference>
<dbReference type="EMBL" id="CAJOBC010001179">
    <property type="protein sequence ID" value="CAF3661522.1"/>
    <property type="molecule type" value="Genomic_DNA"/>
</dbReference>
<dbReference type="OrthoDB" id="26525at2759"/>
<dbReference type="Gene3D" id="1.10.238.10">
    <property type="entry name" value="EF-hand"/>
    <property type="match status" value="1"/>
</dbReference>
<evidence type="ECO:0000256" key="1">
    <source>
        <dbReference type="ARBA" id="ARBA00022737"/>
    </source>
</evidence>
<dbReference type="Pfam" id="PF13499">
    <property type="entry name" value="EF-hand_7"/>
    <property type="match status" value="1"/>
</dbReference>
<gene>
    <name evidence="6" type="ORF">GPM918_LOCUS7274</name>
    <name evidence="5" type="ORF">OVA965_LOCUS6613</name>
    <name evidence="8" type="ORF">SRO942_LOCUS7274</name>
    <name evidence="7" type="ORF">TMI583_LOCUS6609</name>
</gene>
<evidence type="ECO:0000259" key="4">
    <source>
        <dbReference type="PROSITE" id="PS50222"/>
    </source>
</evidence>
<keyword evidence="1" id="KW-0677">Repeat</keyword>
<feature type="region of interest" description="Disordered" evidence="3">
    <location>
        <begin position="291"/>
        <end position="343"/>
    </location>
</feature>
<dbReference type="FunFam" id="1.10.238.10:FF:000001">
    <property type="entry name" value="Calmodulin 1"/>
    <property type="match status" value="1"/>
</dbReference>
<dbReference type="SMART" id="SM00054">
    <property type="entry name" value="EFh"/>
    <property type="match status" value="2"/>
</dbReference>
<dbReference type="InterPro" id="IPR002048">
    <property type="entry name" value="EF_hand_dom"/>
</dbReference>
<feature type="domain" description="EF-hand" evidence="4">
    <location>
        <begin position="44"/>
        <end position="79"/>
    </location>
</feature>
<dbReference type="Proteomes" id="UP000663829">
    <property type="component" value="Unassembled WGS sequence"/>
</dbReference>
<evidence type="ECO:0000313" key="6">
    <source>
        <dbReference type="EMBL" id="CAF0874465.1"/>
    </source>
</evidence>
<accession>A0A813XTF4</accession>
<reference evidence="6" key="1">
    <citation type="submission" date="2021-02" db="EMBL/GenBank/DDBJ databases">
        <authorList>
            <person name="Nowell W R."/>
        </authorList>
    </citation>
    <scope>NUCLEOTIDE SEQUENCE</scope>
</reference>
<dbReference type="EMBL" id="CAJNOQ010001179">
    <property type="protein sequence ID" value="CAF0874465.1"/>
    <property type="molecule type" value="Genomic_DNA"/>
</dbReference>
<dbReference type="GO" id="GO:0005509">
    <property type="term" value="F:calcium ion binding"/>
    <property type="evidence" value="ECO:0007669"/>
    <property type="project" value="InterPro"/>
</dbReference>
<dbReference type="Proteomes" id="UP000681722">
    <property type="component" value="Unassembled WGS sequence"/>
</dbReference>
<keyword evidence="2" id="KW-0106">Calcium</keyword>
<dbReference type="InterPro" id="IPR018247">
    <property type="entry name" value="EF_Hand_1_Ca_BS"/>
</dbReference>
<dbReference type="InterPro" id="IPR050145">
    <property type="entry name" value="Centrin_CML-like"/>
</dbReference>
<evidence type="ECO:0000313" key="7">
    <source>
        <dbReference type="EMBL" id="CAF3625335.1"/>
    </source>
</evidence>
<name>A0A813XTF4_9BILA</name>
<feature type="region of interest" description="Disordered" evidence="3">
    <location>
        <begin position="363"/>
        <end position="436"/>
    </location>
</feature>
<comment type="caution">
    <text evidence="6">The sequence shown here is derived from an EMBL/GenBank/DDBJ whole genome shotgun (WGS) entry which is preliminary data.</text>
</comment>
<dbReference type="Proteomes" id="UP000677228">
    <property type="component" value="Unassembled WGS sequence"/>
</dbReference>
<protein>
    <recommendedName>
        <fullName evidence="4">EF-hand domain-containing protein</fullName>
    </recommendedName>
</protein>
<evidence type="ECO:0000313" key="5">
    <source>
        <dbReference type="EMBL" id="CAF0840412.1"/>
    </source>
</evidence>
<dbReference type="PANTHER" id="PTHR23050">
    <property type="entry name" value="CALCIUM BINDING PROTEIN"/>
    <property type="match status" value="1"/>
</dbReference>
<proteinExistence type="predicted"/>
<feature type="domain" description="EF-hand" evidence="4">
    <location>
        <begin position="8"/>
        <end position="43"/>
    </location>
</feature>
<sequence>MPAKSVKSKEENSKVIFKLFDVDNTGKISLKNLKNIAKELGVTLSDEELKEMFAATDLDGDGSINEQEFMNLMKKNLVLNMGTKFDKINTDESQPQKVRSKQKTIRNSQDEILQVSHTNNLYQFMWSSNSVQDVNKSYNDHSTSHPDSEHVENKSQSWDKKLVPFSMTLTDHDELMQKTSKKDAKVQFTAQHDSEIHDKLKTKNQHPLMQPIKKSISTENVVANQTFQHQHQFPQQPSALKTDIAIPSQLLIEKSNEQKRRLVVKKPCVIDRPKAVYVDIDHRATIERNILDTKPMKTSQTNKSVDDSKLPSNHQHKHHTKTKLDTTGKSTEQLQTKIEHPKRNYLSNSLSLIIDEPHLSKQRNLTESRPQRNDPSQKNQTSHSRRVTIDKTDNKQISKTRTDVSTTSDGMKIKNTTKSEVNHGTKNQIRKIRKEK</sequence>
<feature type="compositionally biased region" description="Polar residues" evidence="3">
    <location>
        <begin position="403"/>
        <end position="427"/>
    </location>
</feature>
<dbReference type="InterPro" id="IPR011992">
    <property type="entry name" value="EF-hand-dom_pair"/>
</dbReference>
<dbReference type="EMBL" id="CAJOBA010002012">
    <property type="protein sequence ID" value="CAF3625335.1"/>
    <property type="molecule type" value="Genomic_DNA"/>
</dbReference>
<dbReference type="Proteomes" id="UP000682733">
    <property type="component" value="Unassembled WGS sequence"/>
</dbReference>
<evidence type="ECO:0000313" key="9">
    <source>
        <dbReference type="Proteomes" id="UP000663829"/>
    </source>
</evidence>
<evidence type="ECO:0000256" key="3">
    <source>
        <dbReference type="SAM" id="MobiDB-lite"/>
    </source>
</evidence>
<feature type="compositionally biased region" description="Basic and acidic residues" evidence="3">
    <location>
        <begin position="138"/>
        <end position="157"/>
    </location>
</feature>
<dbReference type="SUPFAM" id="SSF47473">
    <property type="entry name" value="EF-hand"/>
    <property type="match status" value="1"/>
</dbReference>
<feature type="region of interest" description="Disordered" evidence="3">
    <location>
        <begin position="137"/>
        <end position="157"/>
    </location>
</feature>
<dbReference type="PROSITE" id="PS00018">
    <property type="entry name" value="EF_HAND_1"/>
    <property type="match status" value="1"/>
</dbReference>
<feature type="compositionally biased region" description="Polar residues" evidence="3">
    <location>
        <begin position="373"/>
        <end position="382"/>
    </location>
</feature>
<dbReference type="PROSITE" id="PS50222">
    <property type="entry name" value="EF_HAND_2"/>
    <property type="match status" value="2"/>
</dbReference>
<dbReference type="EMBL" id="CAJNOK010002012">
    <property type="protein sequence ID" value="CAF0840412.1"/>
    <property type="molecule type" value="Genomic_DNA"/>
</dbReference>
<evidence type="ECO:0000313" key="8">
    <source>
        <dbReference type="EMBL" id="CAF3661522.1"/>
    </source>
</evidence>
<feature type="compositionally biased region" description="Basic and acidic residues" evidence="3">
    <location>
        <begin position="363"/>
        <end position="372"/>
    </location>
</feature>